<name>A0A0F9MA39_9ZZZZ</name>
<evidence type="ECO:0000313" key="1">
    <source>
        <dbReference type="EMBL" id="KKM96246.1"/>
    </source>
</evidence>
<accession>A0A0F9MA39</accession>
<dbReference type="AlphaFoldDB" id="A0A0F9MA39"/>
<protein>
    <submittedName>
        <fullName evidence="1">Uncharacterized protein</fullName>
    </submittedName>
</protein>
<dbReference type="EMBL" id="LAZR01005905">
    <property type="protein sequence ID" value="KKM96246.1"/>
    <property type="molecule type" value="Genomic_DNA"/>
</dbReference>
<comment type="caution">
    <text evidence="1">The sequence shown here is derived from an EMBL/GenBank/DDBJ whole genome shotgun (WGS) entry which is preliminary data.</text>
</comment>
<gene>
    <name evidence="1" type="ORF">LCGC14_1179980</name>
</gene>
<proteinExistence type="predicted"/>
<sequence>MKSSHGTGVTRWRGGCRHFLRAETVASSKAQFLMLSQKMYYEKSHPNNINDLAVHLFRTRQFHHI</sequence>
<organism evidence="1">
    <name type="scientific">marine sediment metagenome</name>
    <dbReference type="NCBI Taxonomy" id="412755"/>
    <lineage>
        <taxon>unclassified sequences</taxon>
        <taxon>metagenomes</taxon>
        <taxon>ecological metagenomes</taxon>
    </lineage>
</organism>
<reference evidence="1" key="1">
    <citation type="journal article" date="2015" name="Nature">
        <title>Complex archaea that bridge the gap between prokaryotes and eukaryotes.</title>
        <authorList>
            <person name="Spang A."/>
            <person name="Saw J.H."/>
            <person name="Jorgensen S.L."/>
            <person name="Zaremba-Niedzwiedzka K."/>
            <person name="Martijn J."/>
            <person name="Lind A.E."/>
            <person name="van Eijk R."/>
            <person name="Schleper C."/>
            <person name="Guy L."/>
            <person name="Ettema T.J."/>
        </authorList>
    </citation>
    <scope>NUCLEOTIDE SEQUENCE</scope>
</reference>